<evidence type="ECO:0000259" key="3">
    <source>
        <dbReference type="Pfam" id="PF07637"/>
    </source>
</evidence>
<accession>A0A0F6W0E8</accession>
<organism evidence="4 5">
    <name type="scientific">Sandaracinus amylolyticus</name>
    <dbReference type="NCBI Taxonomy" id="927083"/>
    <lineage>
        <taxon>Bacteria</taxon>
        <taxon>Pseudomonadati</taxon>
        <taxon>Myxococcota</taxon>
        <taxon>Polyangia</taxon>
        <taxon>Polyangiales</taxon>
        <taxon>Sandaracinaceae</taxon>
        <taxon>Sandaracinus</taxon>
    </lineage>
</organism>
<evidence type="ECO:0000259" key="1">
    <source>
        <dbReference type="Pfam" id="PF07627"/>
    </source>
</evidence>
<proteinExistence type="predicted"/>
<gene>
    <name evidence="4" type="ORF">DB32_001436</name>
</gene>
<dbReference type="STRING" id="927083.DB32_001436"/>
<dbReference type="Pfam" id="PF07627">
    <property type="entry name" value="PSCyt3"/>
    <property type="match status" value="1"/>
</dbReference>
<dbReference type="KEGG" id="samy:DB32_001436"/>
<evidence type="ECO:0000313" key="4">
    <source>
        <dbReference type="EMBL" id="AKF04287.1"/>
    </source>
</evidence>
<name>A0A0F6W0E8_9BACT</name>
<protein>
    <submittedName>
        <fullName evidence="4">Cellulose-binding domain protein</fullName>
    </submittedName>
</protein>
<dbReference type="Pfam" id="PF07637">
    <property type="entry name" value="PSD5"/>
    <property type="match status" value="1"/>
</dbReference>
<feature type="domain" description="DUF1592" evidence="2">
    <location>
        <begin position="164"/>
        <end position="299"/>
    </location>
</feature>
<evidence type="ECO:0000313" key="5">
    <source>
        <dbReference type="Proteomes" id="UP000034883"/>
    </source>
</evidence>
<reference evidence="4 5" key="1">
    <citation type="submission" date="2015-03" db="EMBL/GenBank/DDBJ databases">
        <title>Genome assembly of Sandaracinus amylolyticus DSM 53668.</title>
        <authorList>
            <person name="Sharma G."/>
            <person name="Subramanian S."/>
        </authorList>
    </citation>
    <scope>NUCLEOTIDE SEQUENCE [LARGE SCALE GENOMIC DNA]</scope>
    <source>
        <strain evidence="4 5">DSM 53668</strain>
    </source>
</reference>
<feature type="domain" description="DUF1588" evidence="1">
    <location>
        <begin position="316"/>
        <end position="413"/>
    </location>
</feature>
<dbReference type="InterPro" id="IPR013042">
    <property type="entry name" value="DUF1592"/>
</dbReference>
<dbReference type="AlphaFoldDB" id="A0A0F6W0E8"/>
<dbReference type="InterPro" id="IPR013039">
    <property type="entry name" value="DUF1588"/>
</dbReference>
<keyword evidence="5" id="KW-1185">Reference proteome</keyword>
<feature type="domain" description="DUF1595" evidence="3">
    <location>
        <begin position="94"/>
        <end position="151"/>
    </location>
</feature>
<evidence type="ECO:0000259" key="2">
    <source>
        <dbReference type="Pfam" id="PF07631"/>
    </source>
</evidence>
<sequence>MQLVESSAPSSSAAILASIAPAMERLPADSGASAEGSRHAGFRRLDQAVQQQHVEVLYDVGVALGAAFTADPSRVGEIFGACASDDDDSNDGVCVRSFVRVFGERAFRRPLTDEDVELLASAADPLPLSADALANVVALIVNSPELFYLPEHGADGAVGATVPLDAFELAARLSYHFWGAPPDDELLEAARTGALLRSDEYERQLDRLVADARADEAFAEFFSDWLRLGEVAELDVQVGRPRFDAFAGADVPTPELRTAMIDDVLDAARANLRAGSSLSDLLFDRRSYTRDPLLARIYGTSPWDGSGEPPTPPGARAGLLTRPAFLATGTPTTRPIMKGVLVRMALMCEAVPSPPANADAVRPEASALATTREATEALTEAPGTSCAGCHATAINPLGFATEGFDALGRERTVERIFGEDGALLAELPIDTHVVPSVIFGDPMEAEGAEDLTRLLDESGRVHSCMAREYFRFTFQRTEDARDDGCSLAAIEEAVLGGASLTEIFASSARLRTFRERSFE</sequence>
<dbReference type="EMBL" id="CP011125">
    <property type="protein sequence ID" value="AKF04287.1"/>
    <property type="molecule type" value="Genomic_DNA"/>
</dbReference>
<dbReference type="InterPro" id="IPR013043">
    <property type="entry name" value="DUF1595"/>
</dbReference>
<dbReference type="Proteomes" id="UP000034883">
    <property type="component" value="Chromosome"/>
</dbReference>
<dbReference type="Pfam" id="PF07631">
    <property type="entry name" value="PSD4"/>
    <property type="match status" value="1"/>
</dbReference>